<sequence length="407" mass="44893">MWFDKQPWKALYLIYEALTILLIRIPIWTILNIPRFMRPRRSWNLSRAVFVKTMRYLSVVEENTGPLGNLSPSDHRAILSGKGVLALWIPPAPESLVVGKLKQWAEHADVAPIRIPGYWIHKAGTDIQMGARAQPGEKVILALHGGAYIRLSAHPSDLSTAIALGLLKHVDGVNRVFAPEFRLSSAEPFEAANPFPAALLDALTGYLYLVKSLGFSPSDVILEGNSSGGNIACALTRYLTEYRGIFELPAPPGALLLLSPWADLSDSHNEIPGGSATTFVEFDILGRTTETLKYPVRAFTGPHGLEEAQINPYISPASLHPNLVVDFKKFPRTFIVAGGVEVLVDQIRTLRDRMVKDMSEGNGVSEGDGKVRYLEPPDAIHDYLSFSWHEPEVTDTLKAIAEWIALS</sequence>
<keyword evidence="2" id="KW-1133">Transmembrane helix</keyword>
<dbReference type="PANTHER" id="PTHR48081">
    <property type="entry name" value="AB HYDROLASE SUPERFAMILY PROTEIN C4A8.06C"/>
    <property type="match status" value="1"/>
</dbReference>
<feature type="transmembrane region" description="Helical" evidence="2">
    <location>
        <begin position="12"/>
        <end position="31"/>
    </location>
</feature>
<feature type="domain" description="Alpha/beta hydrolase fold-3" evidence="3">
    <location>
        <begin position="141"/>
        <end position="356"/>
    </location>
</feature>
<accession>A0A8H5CYW2</accession>
<keyword evidence="2" id="KW-0812">Transmembrane</keyword>
<dbReference type="InterPro" id="IPR013094">
    <property type="entry name" value="AB_hydrolase_3"/>
</dbReference>
<dbReference type="SUPFAM" id="SSF53474">
    <property type="entry name" value="alpha/beta-Hydrolases"/>
    <property type="match status" value="1"/>
</dbReference>
<dbReference type="OrthoDB" id="2152029at2759"/>
<evidence type="ECO:0000256" key="1">
    <source>
        <dbReference type="ARBA" id="ARBA00022801"/>
    </source>
</evidence>
<keyword evidence="1" id="KW-0378">Hydrolase</keyword>
<keyword evidence="2" id="KW-0472">Membrane</keyword>
<evidence type="ECO:0000313" key="4">
    <source>
        <dbReference type="EMBL" id="KAF5350118.1"/>
    </source>
</evidence>
<dbReference type="PANTHER" id="PTHR48081:SF26">
    <property type="entry name" value="ALPHA_BETA HYDROLASE FOLD-3 DOMAIN-CONTAINING PROTEIN"/>
    <property type="match status" value="1"/>
</dbReference>
<evidence type="ECO:0000259" key="3">
    <source>
        <dbReference type="Pfam" id="PF07859"/>
    </source>
</evidence>
<dbReference type="GO" id="GO:0016787">
    <property type="term" value="F:hydrolase activity"/>
    <property type="evidence" value="ECO:0007669"/>
    <property type="project" value="UniProtKB-KW"/>
</dbReference>
<dbReference type="InterPro" id="IPR050300">
    <property type="entry name" value="GDXG_lipolytic_enzyme"/>
</dbReference>
<evidence type="ECO:0000256" key="2">
    <source>
        <dbReference type="SAM" id="Phobius"/>
    </source>
</evidence>
<name>A0A8H5CYW2_9AGAR</name>
<dbReference type="Proteomes" id="UP000559027">
    <property type="component" value="Unassembled WGS sequence"/>
</dbReference>
<evidence type="ECO:0000313" key="5">
    <source>
        <dbReference type="Proteomes" id="UP000559027"/>
    </source>
</evidence>
<reference evidence="4 5" key="1">
    <citation type="journal article" date="2020" name="ISME J.">
        <title>Uncovering the hidden diversity of litter-decomposition mechanisms in mushroom-forming fungi.</title>
        <authorList>
            <person name="Floudas D."/>
            <person name="Bentzer J."/>
            <person name="Ahren D."/>
            <person name="Johansson T."/>
            <person name="Persson P."/>
            <person name="Tunlid A."/>
        </authorList>
    </citation>
    <scope>NUCLEOTIDE SEQUENCE [LARGE SCALE GENOMIC DNA]</scope>
    <source>
        <strain evidence="4 5">CBS 146.42</strain>
    </source>
</reference>
<organism evidence="4 5">
    <name type="scientific">Leucocoprinus leucothites</name>
    <dbReference type="NCBI Taxonomy" id="201217"/>
    <lineage>
        <taxon>Eukaryota</taxon>
        <taxon>Fungi</taxon>
        <taxon>Dikarya</taxon>
        <taxon>Basidiomycota</taxon>
        <taxon>Agaricomycotina</taxon>
        <taxon>Agaricomycetes</taxon>
        <taxon>Agaricomycetidae</taxon>
        <taxon>Agaricales</taxon>
        <taxon>Agaricineae</taxon>
        <taxon>Agaricaceae</taxon>
        <taxon>Leucocoprinus</taxon>
    </lineage>
</organism>
<dbReference type="AlphaFoldDB" id="A0A8H5CYW2"/>
<proteinExistence type="predicted"/>
<dbReference type="EMBL" id="JAACJO010000015">
    <property type="protein sequence ID" value="KAF5350118.1"/>
    <property type="molecule type" value="Genomic_DNA"/>
</dbReference>
<comment type="caution">
    <text evidence="4">The sequence shown here is derived from an EMBL/GenBank/DDBJ whole genome shotgun (WGS) entry which is preliminary data.</text>
</comment>
<dbReference type="Pfam" id="PF07859">
    <property type="entry name" value="Abhydrolase_3"/>
    <property type="match status" value="1"/>
</dbReference>
<gene>
    <name evidence="4" type="ORF">D9756_009216</name>
</gene>
<dbReference type="Gene3D" id="3.40.50.1820">
    <property type="entry name" value="alpha/beta hydrolase"/>
    <property type="match status" value="1"/>
</dbReference>
<keyword evidence="5" id="KW-1185">Reference proteome</keyword>
<dbReference type="InterPro" id="IPR029058">
    <property type="entry name" value="AB_hydrolase_fold"/>
</dbReference>
<protein>
    <recommendedName>
        <fullName evidence="3">Alpha/beta hydrolase fold-3 domain-containing protein</fullName>
    </recommendedName>
</protein>